<dbReference type="GO" id="GO:0003677">
    <property type="term" value="F:DNA binding"/>
    <property type="evidence" value="ECO:0007669"/>
    <property type="project" value="InterPro"/>
</dbReference>
<evidence type="ECO:0000313" key="2">
    <source>
        <dbReference type="EMBL" id="EEF25030.1"/>
    </source>
</evidence>
<proteinExistence type="predicted"/>
<keyword evidence="3" id="KW-1185">Reference proteome</keyword>
<evidence type="ECO:0000259" key="1">
    <source>
        <dbReference type="Pfam" id="PF02371"/>
    </source>
</evidence>
<evidence type="ECO:0000313" key="3">
    <source>
        <dbReference type="Proteomes" id="UP000008311"/>
    </source>
</evidence>
<reference evidence="3" key="1">
    <citation type="journal article" date="2010" name="Nat. Biotechnol.">
        <title>Draft genome sequence of the oilseed species Ricinus communis.</title>
        <authorList>
            <person name="Chan A.P."/>
            <person name="Crabtree J."/>
            <person name="Zhao Q."/>
            <person name="Lorenzi H."/>
            <person name="Orvis J."/>
            <person name="Puiu D."/>
            <person name="Melake-Berhan A."/>
            <person name="Jones K.M."/>
            <person name="Redman J."/>
            <person name="Chen G."/>
            <person name="Cahoon E.B."/>
            <person name="Gedil M."/>
            <person name="Stanke M."/>
            <person name="Haas B.J."/>
            <person name="Wortman J.R."/>
            <person name="Fraser-Liggett C.M."/>
            <person name="Ravel J."/>
            <person name="Rabinowicz P.D."/>
        </authorList>
    </citation>
    <scope>NUCLEOTIDE SEQUENCE [LARGE SCALE GENOMIC DNA]</scope>
    <source>
        <strain evidence="3">cv. Hale</strain>
    </source>
</reference>
<dbReference type="InterPro" id="IPR003346">
    <property type="entry name" value="Transposase_20"/>
</dbReference>
<protein>
    <recommendedName>
        <fullName evidence="1">Transposase IS116/IS110/IS902 C-terminal domain-containing protein</fullName>
    </recommendedName>
</protein>
<dbReference type="Proteomes" id="UP000008311">
    <property type="component" value="Unassembled WGS sequence"/>
</dbReference>
<dbReference type="PANTHER" id="PTHR33055:SF3">
    <property type="entry name" value="PUTATIVE TRANSPOSASE FOR IS117-RELATED"/>
    <property type="match status" value="1"/>
</dbReference>
<dbReference type="InParanoid" id="B9TGI3"/>
<dbReference type="PANTHER" id="PTHR33055">
    <property type="entry name" value="TRANSPOSASE FOR INSERTION SEQUENCE ELEMENT IS1111A"/>
    <property type="match status" value="1"/>
</dbReference>
<organism evidence="2 3">
    <name type="scientific">Ricinus communis</name>
    <name type="common">Castor bean</name>
    <dbReference type="NCBI Taxonomy" id="3988"/>
    <lineage>
        <taxon>Eukaryota</taxon>
        <taxon>Viridiplantae</taxon>
        <taxon>Streptophyta</taxon>
        <taxon>Embryophyta</taxon>
        <taxon>Tracheophyta</taxon>
        <taxon>Spermatophyta</taxon>
        <taxon>Magnoliopsida</taxon>
        <taxon>eudicotyledons</taxon>
        <taxon>Gunneridae</taxon>
        <taxon>Pentapetalae</taxon>
        <taxon>rosids</taxon>
        <taxon>fabids</taxon>
        <taxon>Malpighiales</taxon>
        <taxon>Euphorbiaceae</taxon>
        <taxon>Acalyphoideae</taxon>
        <taxon>Acalypheae</taxon>
        <taxon>Ricinus</taxon>
    </lineage>
</organism>
<sequence length="115" mass="12360">MNGPARTVLMRGLQHWQALDQEIAWFDAQVAAHAKADSEAQRLMAIVGGGPLTASAVVVTVDDARRFKNGRQFAGWLGAVPKQASSGGKARLGHITKQGNDCLRTLLFQVHTQPS</sequence>
<dbReference type="InterPro" id="IPR047650">
    <property type="entry name" value="Transpos_IS110"/>
</dbReference>
<name>B9TGI3_RICCO</name>
<dbReference type="GO" id="GO:0004803">
    <property type="term" value="F:transposase activity"/>
    <property type="evidence" value="ECO:0007669"/>
    <property type="project" value="InterPro"/>
</dbReference>
<gene>
    <name evidence="2" type="ORF">RCOM_1914600</name>
</gene>
<feature type="domain" description="Transposase IS116/IS110/IS902 C-terminal" evidence="1">
    <location>
        <begin position="40"/>
        <end position="110"/>
    </location>
</feature>
<dbReference type="GO" id="GO:0006313">
    <property type="term" value="P:DNA transposition"/>
    <property type="evidence" value="ECO:0007669"/>
    <property type="project" value="InterPro"/>
</dbReference>
<dbReference type="STRING" id="3988.B9TGI3"/>
<accession>B9TGI3</accession>
<dbReference type="EMBL" id="EQ980669">
    <property type="protein sequence ID" value="EEF25030.1"/>
    <property type="molecule type" value="Genomic_DNA"/>
</dbReference>
<dbReference type="Pfam" id="PF02371">
    <property type="entry name" value="Transposase_20"/>
    <property type="match status" value="1"/>
</dbReference>
<dbReference type="AlphaFoldDB" id="B9TGI3"/>